<sequence>MAHLSKDPTRLIARVRRIQGQLDAVARGLEGGASCDDVLQLVASIRGAVNGLTVELIEDHIRHHVVDPDREADVEKAKGAADLLSVLKTYLK</sequence>
<evidence type="ECO:0000256" key="1">
    <source>
        <dbReference type="ARBA" id="ARBA00005260"/>
    </source>
</evidence>
<dbReference type="OrthoDB" id="9806052at2"/>
<dbReference type="InterPro" id="IPR038390">
    <property type="entry name" value="Metal_Tscrpt_repr_sf"/>
</dbReference>
<dbReference type="PANTHER" id="PTHR33677">
    <property type="entry name" value="TRANSCRIPTIONAL REPRESSOR FRMR-RELATED"/>
    <property type="match status" value="1"/>
</dbReference>
<dbReference type="GO" id="GO:0003677">
    <property type="term" value="F:DNA binding"/>
    <property type="evidence" value="ECO:0007669"/>
    <property type="project" value="InterPro"/>
</dbReference>
<protein>
    <recommendedName>
        <fullName evidence="3">Transcriptional regulator</fullName>
    </recommendedName>
</protein>
<dbReference type="RefSeq" id="WP_062226426.1">
    <property type="nucleotide sequence ID" value="NZ_BBWR01000002.1"/>
</dbReference>
<dbReference type="GO" id="GO:0045892">
    <property type="term" value="P:negative regulation of DNA-templated transcription"/>
    <property type="evidence" value="ECO:0007669"/>
    <property type="project" value="UniProtKB-ARBA"/>
</dbReference>
<evidence type="ECO:0008006" key="3">
    <source>
        <dbReference type="Google" id="ProtNLM"/>
    </source>
</evidence>
<dbReference type="Pfam" id="PF02583">
    <property type="entry name" value="Trns_repr_metal"/>
    <property type="match status" value="1"/>
</dbReference>
<proteinExistence type="inferred from homology"/>
<dbReference type="Gene3D" id="1.20.58.1000">
    <property type="entry name" value="Metal-sensitive repressor, helix protomer"/>
    <property type="match status" value="1"/>
</dbReference>
<dbReference type="EMBL" id="LC066377">
    <property type="protein sequence ID" value="BAT28077.1"/>
    <property type="molecule type" value="Genomic_DNA"/>
</dbReference>
<name>A0A0P0Z2A9_9HYPH</name>
<organism evidence="2">
    <name type="scientific">Aureimonas frigidaquae</name>
    <dbReference type="NCBI Taxonomy" id="424757"/>
    <lineage>
        <taxon>Bacteria</taxon>
        <taxon>Pseudomonadati</taxon>
        <taxon>Pseudomonadota</taxon>
        <taxon>Alphaproteobacteria</taxon>
        <taxon>Hyphomicrobiales</taxon>
        <taxon>Aurantimonadaceae</taxon>
        <taxon>Aureimonas</taxon>
    </lineage>
</organism>
<dbReference type="InterPro" id="IPR003735">
    <property type="entry name" value="Metal_Tscrpt_repr"/>
</dbReference>
<accession>A0A0P0Z2A9</accession>
<dbReference type="AlphaFoldDB" id="A0A0P0Z2A9"/>
<dbReference type="CDD" id="cd10153">
    <property type="entry name" value="RcnR-FrmR-like_DUF156"/>
    <property type="match status" value="1"/>
</dbReference>
<comment type="similarity">
    <text evidence="1">Belongs to the FrmR/RcnR family.</text>
</comment>
<dbReference type="PANTHER" id="PTHR33677:SF5">
    <property type="entry name" value="TRANSCRIPTIONAL REPRESSOR FRMR"/>
    <property type="match status" value="1"/>
</dbReference>
<reference evidence="2" key="1">
    <citation type="journal article" date="2015" name="Proc. Natl. Acad. Sci. U.S.A.">
        <title>Bacterial clade with the ribosomal RNA operon on a small plasmid rather than the chromosome.</title>
        <authorList>
            <person name="Anda M."/>
            <person name="Ohtsubo Y."/>
            <person name="Okubo T."/>
            <person name="Sugawara M."/>
            <person name="Nagata Y."/>
            <person name="Tsuda M."/>
            <person name="Minamisawa K."/>
            <person name="Mitsui H."/>
        </authorList>
    </citation>
    <scope>NUCLEOTIDE SEQUENCE</scope>
    <source>
        <strain evidence="2">JCM 14755</strain>
    </source>
</reference>
<dbReference type="GO" id="GO:0046872">
    <property type="term" value="F:metal ion binding"/>
    <property type="evidence" value="ECO:0007669"/>
    <property type="project" value="InterPro"/>
</dbReference>
<evidence type="ECO:0000313" key="2">
    <source>
        <dbReference type="EMBL" id="BAT28077.1"/>
    </source>
</evidence>